<organism evidence="2 3">
    <name type="scientific">Tagetes erecta</name>
    <name type="common">African marigold</name>
    <dbReference type="NCBI Taxonomy" id="13708"/>
    <lineage>
        <taxon>Eukaryota</taxon>
        <taxon>Viridiplantae</taxon>
        <taxon>Streptophyta</taxon>
        <taxon>Embryophyta</taxon>
        <taxon>Tracheophyta</taxon>
        <taxon>Spermatophyta</taxon>
        <taxon>Magnoliopsida</taxon>
        <taxon>eudicotyledons</taxon>
        <taxon>Gunneridae</taxon>
        <taxon>Pentapetalae</taxon>
        <taxon>asterids</taxon>
        <taxon>campanulids</taxon>
        <taxon>Asterales</taxon>
        <taxon>Asteraceae</taxon>
        <taxon>Asteroideae</taxon>
        <taxon>Heliantheae alliance</taxon>
        <taxon>Tageteae</taxon>
        <taxon>Tagetes</taxon>
    </lineage>
</organism>
<keyword evidence="3" id="KW-1185">Reference proteome</keyword>
<accession>A0AAD8LJU0</accession>
<name>A0AAD8LJU0_TARER</name>
<keyword evidence="1" id="KW-1133">Transmembrane helix</keyword>
<keyword evidence="1" id="KW-0472">Membrane</keyword>
<dbReference type="AlphaFoldDB" id="A0AAD8LJU0"/>
<comment type="caution">
    <text evidence="2">The sequence shown here is derived from an EMBL/GenBank/DDBJ whole genome shotgun (WGS) entry which is preliminary data.</text>
</comment>
<sequence length="69" mass="7897">MGQSAPFSLYITPHFWTITIFLLFLFSFIFLDSTTTLLLLNFQVNIESQTVADRVEVQKKQLISSLLLG</sequence>
<feature type="transmembrane region" description="Helical" evidence="1">
    <location>
        <begin position="15"/>
        <end position="40"/>
    </location>
</feature>
<evidence type="ECO:0000313" key="3">
    <source>
        <dbReference type="Proteomes" id="UP001229421"/>
    </source>
</evidence>
<keyword evidence="1" id="KW-0812">Transmembrane</keyword>
<evidence type="ECO:0000313" key="2">
    <source>
        <dbReference type="EMBL" id="KAK1440201.1"/>
    </source>
</evidence>
<evidence type="ECO:0000256" key="1">
    <source>
        <dbReference type="SAM" id="Phobius"/>
    </source>
</evidence>
<dbReference type="EMBL" id="JAUHHV010000001">
    <property type="protein sequence ID" value="KAK1440201.1"/>
    <property type="molecule type" value="Genomic_DNA"/>
</dbReference>
<proteinExistence type="predicted"/>
<gene>
    <name evidence="2" type="ORF">QVD17_06026</name>
</gene>
<dbReference type="Proteomes" id="UP001229421">
    <property type="component" value="Unassembled WGS sequence"/>
</dbReference>
<reference evidence="2" key="1">
    <citation type="journal article" date="2023" name="bioRxiv">
        <title>Improved chromosome-level genome assembly for marigold (Tagetes erecta).</title>
        <authorList>
            <person name="Jiang F."/>
            <person name="Yuan L."/>
            <person name="Wang S."/>
            <person name="Wang H."/>
            <person name="Xu D."/>
            <person name="Wang A."/>
            <person name="Fan W."/>
        </authorList>
    </citation>
    <scope>NUCLEOTIDE SEQUENCE</scope>
    <source>
        <strain evidence="2">WSJ</strain>
        <tissue evidence="2">Leaf</tissue>
    </source>
</reference>
<protein>
    <submittedName>
        <fullName evidence="2">Uncharacterized protein</fullName>
    </submittedName>
</protein>